<dbReference type="PANTHER" id="PTHR23148:SF0">
    <property type="entry name" value="SERINE_ARGININE REPETITIVE MATRIX PROTEIN 1"/>
    <property type="match status" value="1"/>
</dbReference>
<dbReference type="Pfam" id="PF01480">
    <property type="entry name" value="PWI"/>
    <property type="match status" value="1"/>
</dbReference>
<reference evidence="3" key="1">
    <citation type="submission" date="2022-10" db="EMBL/GenBank/DDBJ databases">
        <title>Tapping the CABI collections for fungal endophytes: first genome assemblies for Collariella, Neodidymelliopsis, Ascochyta clinopodiicola, Didymella pomorum, Didymosphaeria variabile, Neocosmospora piperis and Neocucurbitaria cava.</title>
        <authorList>
            <person name="Hill R."/>
        </authorList>
    </citation>
    <scope>NUCLEOTIDE SEQUENCE</scope>
    <source>
        <strain evidence="3">IMI 356814</strain>
    </source>
</reference>
<dbReference type="InterPro" id="IPR052225">
    <property type="entry name" value="Ser/Arg_repetitive_matrix"/>
</dbReference>
<dbReference type="PANTHER" id="PTHR23148">
    <property type="entry name" value="SERINE/ARGININE REGULATED NUCLEAR MATRIX PROTEIN"/>
    <property type="match status" value="1"/>
</dbReference>
<dbReference type="GO" id="GO:0048024">
    <property type="term" value="P:regulation of mRNA splicing, via spliceosome"/>
    <property type="evidence" value="ECO:0007669"/>
    <property type="project" value="TreeGrafter"/>
</dbReference>
<dbReference type="Gene3D" id="1.20.1390.10">
    <property type="entry name" value="PWI domain"/>
    <property type="match status" value="1"/>
</dbReference>
<evidence type="ECO:0000313" key="3">
    <source>
        <dbReference type="EMBL" id="KAJ4372411.1"/>
    </source>
</evidence>
<keyword evidence="4" id="KW-1185">Reference proteome</keyword>
<dbReference type="GO" id="GO:0005681">
    <property type="term" value="C:spliceosomal complex"/>
    <property type="evidence" value="ECO:0007669"/>
    <property type="project" value="TreeGrafter"/>
</dbReference>
<name>A0A9W9CN99_9PLEO</name>
<comment type="caution">
    <text evidence="3">The sequence shown here is derived from an EMBL/GenBank/DDBJ whole genome shotgun (WGS) entry which is preliminary data.</text>
</comment>
<dbReference type="GO" id="GO:0006397">
    <property type="term" value="P:mRNA processing"/>
    <property type="evidence" value="ECO:0007669"/>
    <property type="project" value="UniProtKB-KW"/>
</dbReference>
<evidence type="ECO:0000259" key="2">
    <source>
        <dbReference type="PROSITE" id="PS51025"/>
    </source>
</evidence>
<sequence>MALSIDQKRLKATKFPPEFDKKVDREEVNMPLIKKWIANKITAILGDEDDIVVETCYNLIDQDQFPKIKEIQIQLTGFLNKETPNFCKELWILMLSAQENPKGVPKELLEAKKRELQEEQVRATVVAEYQQC</sequence>
<feature type="domain" description="PWI" evidence="2">
    <location>
        <begin position="12"/>
        <end position="111"/>
    </location>
</feature>
<dbReference type="InterPro" id="IPR002483">
    <property type="entry name" value="PWI_dom"/>
</dbReference>
<gene>
    <name evidence="3" type="ORF">N0V83_004185</name>
</gene>
<dbReference type="EMBL" id="JAPEUY010000006">
    <property type="protein sequence ID" value="KAJ4372411.1"/>
    <property type="molecule type" value="Genomic_DNA"/>
</dbReference>
<protein>
    <recommendedName>
        <fullName evidence="2">PWI domain-containing protein</fullName>
    </recommendedName>
</protein>
<accession>A0A9W9CN99</accession>
<proteinExistence type="predicted"/>
<keyword evidence="1" id="KW-0507">mRNA processing</keyword>
<dbReference type="SMART" id="SM00311">
    <property type="entry name" value="PWI"/>
    <property type="match status" value="1"/>
</dbReference>
<dbReference type="OrthoDB" id="163257at2759"/>
<dbReference type="Proteomes" id="UP001140560">
    <property type="component" value="Unassembled WGS sequence"/>
</dbReference>
<dbReference type="GO" id="GO:0003723">
    <property type="term" value="F:RNA binding"/>
    <property type="evidence" value="ECO:0007669"/>
    <property type="project" value="TreeGrafter"/>
</dbReference>
<organism evidence="3 4">
    <name type="scientific">Neocucurbitaria cava</name>
    <dbReference type="NCBI Taxonomy" id="798079"/>
    <lineage>
        <taxon>Eukaryota</taxon>
        <taxon>Fungi</taxon>
        <taxon>Dikarya</taxon>
        <taxon>Ascomycota</taxon>
        <taxon>Pezizomycotina</taxon>
        <taxon>Dothideomycetes</taxon>
        <taxon>Pleosporomycetidae</taxon>
        <taxon>Pleosporales</taxon>
        <taxon>Pleosporineae</taxon>
        <taxon>Cucurbitariaceae</taxon>
        <taxon>Neocucurbitaria</taxon>
    </lineage>
</organism>
<dbReference type="SUPFAM" id="SSF101233">
    <property type="entry name" value="PWI domain"/>
    <property type="match status" value="1"/>
</dbReference>
<dbReference type="AlphaFoldDB" id="A0A9W9CN99"/>
<evidence type="ECO:0000313" key="4">
    <source>
        <dbReference type="Proteomes" id="UP001140560"/>
    </source>
</evidence>
<evidence type="ECO:0000256" key="1">
    <source>
        <dbReference type="ARBA" id="ARBA00022664"/>
    </source>
</evidence>
<dbReference type="InterPro" id="IPR036483">
    <property type="entry name" value="PWI_dom_sf"/>
</dbReference>
<dbReference type="PROSITE" id="PS51025">
    <property type="entry name" value="PWI"/>
    <property type="match status" value="1"/>
</dbReference>